<protein>
    <submittedName>
        <fullName evidence="2">Uncharacterized protein</fullName>
    </submittedName>
</protein>
<dbReference type="EMBL" id="VSRR010022160">
    <property type="protein sequence ID" value="MPC64479.1"/>
    <property type="molecule type" value="Genomic_DNA"/>
</dbReference>
<reference evidence="2 3" key="1">
    <citation type="submission" date="2019-05" db="EMBL/GenBank/DDBJ databases">
        <title>Another draft genome of Portunus trituberculatus and its Hox gene families provides insights of decapod evolution.</title>
        <authorList>
            <person name="Jeong J.-H."/>
            <person name="Song I."/>
            <person name="Kim S."/>
            <person name="Choi T."/>
            <person name="Kim D."/>
            <person name="Ryu S."/>
            <person name="Kim W."/>
        </authorList>
    </citation>
    <scope>NUCLEOTIDE SEQUENCE [LARGE SCALE GENOMIC DNA]</scope>
    <source>
        <tissue evidence="2">Muscle</tissue>
    </source>
</reference>
<keyword evidence="3" id="KW-1185">Reference proteome</keyword>
<accession>A0A5B7H3E7</accession>
<comment type="caution">
    <text evidence="2">The sequence shown here is derived from an EMBL/GenBank/DDBJ whole genome shotgun (WGS) entry which is preliminary data.</text>
</comment>
<gene>
    <name evidence="2" type="ORF">E2C01_058596</name>
</gene>
<feature type="compositionally biased region" description="Pro residues" evidence="1">
    <location>
        <begin position="43"/>
        <end position="52"/>
    </location>
</feature>
<sequence length="79" mass="8638">MEKEEEEEESRNKGLMKGLSIDYNAFMVFSGAGNTATSLTPAQPRPAQPSPAPAQSSVAMTSPNYPNLIILCHLYFTFL</sequence>
<dbReference type="AlphaFoldDB" id="A0A5B7H3E7"/>
<dbReference type="Proteomes" id="UP000324222">
    <property type="component" value="Unassembled WGS sequence"/>
</dbReference>
<organism evidence="2 3">
    <name type="scientific">Portunus trituberculatus</name>
    <name type="common">Swimming crab</name>
    <name type="synonym">Neptunus trituberculatus</name>
    <dbReference type="NCBI Taxonomy" id="210409"/>
    <lineage>
        <taxon>Eukaryota</taxon>
        <taxon>Metazoa</taxon>
        <taxon>Ecdysozoa</taxon>
        <taxon>Arthropoda</taxon>
        <taxon>Crustacea</taxon>
        <taxon>Multicrustacea</taxon>
        <taxon>Malacostraca</taxon>
        <taxon>Eumalacostraca</taxon>
        <taxon>Eucarida</taxon>
        <taxon>Decapoda</taxon>
        <taxon>Pleocyemata</taxon>
        <taxon>Brachyura</taxon>
        <taxon>Eubrachyura</taxon>
        <taxon>Portunoidea</taxon>
        <taxon>Portunidae</taxon>
        <taxon>Portuninae</taxon>
        <taxon>Portunus</taxon>
    </lineage>
</organism>
<evidence type="ECO:0000256" key="1">
    <source>
        <dbReference type="SAM" id="MobiDB-lite"/>
    </source>
</evidence>
<feature type="region of interest" description="Disordered" evidence="1">
    <location>
        <begin position="37"/>
        <end position="58"/>
    </location>
</feature>
<proteinExistence type="predicted"/>
<evidence type="ECO:0000313" key="2">
    <source>
        <dbReference type="EMBL" id="MPC64479.1"/>
    </source>
</evidence>
<name>A0A5B7H3E7_PORTR</name>
<evidence type="ECO:0000313" key="3">
    <source>
        <dbReference type="Proteomes" id="UP000324222"/>
    </source>
</evidence>